<evidence type="ECO:0000313" key="4">
    <source>
        <dbReference type="Proteomes" id="UP001470230"/>
    </source>
</evidence>
<dbReference type="InterPro" id="IPR011009">
    <property type="entry name" value="Kinase-like_dom_sf"/>
</dbReference>
<accession>A0ABR2K050</accession>
<dbReference type="Proteomes" id="UP001470230">
    <property type="component" value="Unassembled WGS sequence"/>
</dbReference>
<dbReference type="Gene3D" id="3.30.200.20">
    <property type="entry name" value="Phosphorylase Kinase, domain 1"/>
    <property type="match status" value="1"/>
</dbReference>
<protein>
    <recommendedName>
        <fullName evidence="2">Protein kinase domain-containing protein</fullName>
    </recommendedName>
</protein>
<gene>
    <name evidence="3" type="ORF">M9Y10_043601</name>
</gene>
<comment type="caution">
    <text evidence="3">The sequence shown here is derived from an EMBL/GenBank/DDBJ whole genome shotgun (WGS) entry which is preliminary data.</text>
</comment>
<keyword evidence="4" id="KW-1185">Reference proteome</keyword>
<dbReference type="EMBL" id="JAPFFF010000008">
    <property type="protein sequence ID" value="KAK8884489.1"/>
    <property type="molecule type" value="Genomic_DNA"/>
</dbReference>
<dbReference type="PROSITE" id="PS50011">
    <property type="entry name" value="PROTEIN_KINASE_DOM"/>
    <property type="match status" value="1"/>
</dbReference>
<proteinExistence type="predicted"/>
<dbReference type="PROSITE" id="PS00108">
    <property type="entry name" value="PROTEIN_KINASE_ST"/>
    <property type="match status" value="1"/>
</dbReference>
<dbReference type="InterPro" id="IPR008271">
    <property type="entry name" value="Ser/Thr_kinase_AS"/>
</dbReference>
<dbReference type="SUPFAM" id="SSF56112">
    <property type="entry name" value="Protein kinase-like (PK-like)"/>
    <property type="match status" value="1"/>
</dbReference>
<feature type="domain" description="Protein kinase" evidence="2">
    <location>
        <begin position="71"/>
        <end position="332"/>
    </location>
</feature>
<dbReference type="SMART" id="SM00220">
    <property type="entry name" value="S_TKc"/>
    <property type="match status" value="1"/>
</dbReference>
<feature type="region of interest" description="Disordered" evidence="1">
    <location>
        <begin position="1"/>
        <end position="22"/>
    </location>
</feature>
<evidence type="ECO:0000259" key="2">
    <source>
        <dbReference type="PROSITE" id="PS50011"/>
    </source>
</evidence>
<organism evidence="3 4">
    <name type="scientific">Tritrichomonas musculus</name>
    <dbReference type="NCBI Taxonomy" id="1915356"/>
    <lineage>
        <taxon>Eukaryota</taxon>
        <taxon>Metamonada</taxon>
        <taxon>Parabasalia</taxon>
        <taxon>Tritrichomonadida</taxon>
        <taxon>Tritrichomonadidae</taxon>
        <taxon>Tritrichomonas</taxon>
    </lineage>
</organism>
<name>A0ABR2K050_9EUKA</name>
<dbReference type="Gene3D" id="1.10.510.10">
    <property type="entry name" value="Transferase(Phosphotransferase) domain 1"/>
    <property type="match status" value="1"/>
</dbReference>
<dbReference type="InterPro" id="IPR000719">
    <property type="entry name" value="Prot_kinase_dom"/>
</dbReference>
<reference evidence="3 4" key="1">
    <citation type="submission" date="2024-04" db="EMBL/GenBank/DDBJ databases">
        <title>Tritrichomonas musculus Genome.</title>
        <authorList>
            <person name="Alves-Ferreira E."/>
            <person name="Grigg M."/>
            <person name="Lorenzi H."/>
            <person name="Galac M."/>
        </authorList>
    </citation>
    <scope>NUCLEOTIDE SEQUENCE [LARGE SCALE GENOMIC DNA]</scope>
    <source>
        <strain evidence="3 4">EAF2021</strain>
    </source>
</reference>
<dbReference type="Pfam" id="PF00069">
    <property type="entry name" value="Pkinase"/>
    <property type="match status" value="1"/>
</dbReference>
<dbReference type="PANTHER" id="PTHR44167">
    <property type="entry name" value="OVARIAN-SPECIFIC SERINE/THREONINE-PROTEIN KINASE LOK-RELATED"/>
    <property type="match status" value="1"/>
</dbReference>
<dbReference type="PANTHER" id="PTHR44167:SF24">
    <property type="entry name" value="SERINE_THREONINE-PROTEIN KINASE CHK2"/>
    <property type="match status" value="1"/>
</dbReference>
<evidence type="ECO:0000256" key="1">
    <source>
        <dbReference type="SAM" id="MobiDB-lite"/>
    </source>
</evidence>
<evidence type="ECO:0000313" key="3">
    <source>
        <dbReference type="EMBL" id="KAK8884489.1"/>
    </source>
</evidence>
<sequence>MGSGSSKINDPQSKNQQYKEFQEHPLLNAIENPINRFCDDFASSLVEDSSSRIQKSETQMNQTEQEEIPGYTILKVLGNGAEAIVYKALKARTTTPIALKHYKMINNKGQNGMPYEYEIAQLLDHPHCLKMYDCFQLPNGDYMISMPIGTYGSLQSSTVPVMTISEGILFLSQLGSALAHMHSRNVVHCDIKPTNILLFEEGYAFCDYSVSFHLKAMDQQISGVRGTSIFMASEISVNYYNPKPVDVWALGITLYSLMFGCFPYHLEKALEENEGKKWENTGPITRCINEYELTFPEVPAIPDEMKSIFAGMLAKDPNERLTAQQIADNEWIKEKCDEWQKILDYMKGDIPIISDV</sequence>
<feature type="compositionally biased region" description="Polar residues" evidence="1">
    <location>
        <begin position="1"/>
        <end position="19"/>
    </location>
</feature>